<dbReference type="SMART" id="SM00421">
    <property type="entry name" value="HTH_LUXR"/>
    <property type="match status" value="1"/>
</dbReference>
<dbReference type="Proteomes" id="UP000482487">
    <property type="component" value="Unassembled WGS sequence"/>
</dbReference>
<dbReference type="InterPro" id="IPR039420">
    <property type="entry name" value="WalR-like"/>
</dbReference>
<feature type="domain" description="HTH luxR-type" evidence="6">
    <location>
        <begin position="152"/>
        <end position="217"/>
    </location>
</feature>
<keyword evidence="9" id="KW-1185">Reference proteome</keyword>
<name>A0A7C9IIP2_9BACT</name>
<dbReference type="GO" id="GO:0006355">
    <property type="term" value="P:regulation of DNA-templated transcription"/>
    <property type="evidence" value="ECO:0007669"/>
    <property type="project" value="InterPro"/>
</dbReference>
<dbReference type="AlphaFoldDB" id="A0A7C9IIP2"/>
<dbReference type="PROSITE" id="PS50110">
    <property type="entry name" value="RESPONSE_REGULATORY"/>
    <property type="match status" value="1"/>
</dbReference>
<sequence>MSEKPVRLVIADDHGLVREGLAALLAGHPRYMVVGQAATADEAVGCVRELRPDVLLLDIGLPGSSGVEVLGRLEGVSPRPRVVVVTMHTRLDLVAACLRAGAQGFVVKDSAASGLIAAIEAVMRGERYLDAAITPQVLLGLDAYAARRSPAGDPAYAALTRREQQVLRLLAAGKSPAAIAADLFVSKKTVENHRSNIFGKLGLSNLAELVHYAARLGIVDLDWEE</sequence>
<dbReference type="SUPFAM" id="SSF52172">
    <property type="entry name" value="CheY-like"/>
    <property type="match status" value="1"/>
</dbReference>
<feature type="modified residue" description="4-aspartylphosphate" evidence="5">
    <location>
        <position position="58"/>
    </location>
</feature>
<dbReference type="CDD" id="cd17535">
    <property type="entry name" value="REC_NarL-like"/>
    <property type="match status" value="1"/>
</dbReference>
<evidence type="ECO:0000313" key="9">
    <source>
        <dbReference type="Proteomes" id="UP000482487"/>
    </source>
</evidence>
<keyword evidence="2" id="KW-0805">Transcription regulation</keyword>
<reference evidence="8 9" key="1">
    <citation type="submission" date="2020-01" db="EMBL/GenBank/DDBJ databases">
        <title>Genome sequence of Desulfovibrio aerotolerans DSM 16695(T).</title>
        <authorList>
            <person name="Karnachuk O."/>
            <person name="Avakyan M."/>
            <person name="Mardanov A."/>
            <person name="Kadnikov V."/>
            <person name="Ravin N."/>
        </authorList>
    </citation>
    <scope>NUCLEOTIDE SEQUENCE [LARGE SCALE GENOMIC DNA]</scope>
    <source>
        <strain evidence="8 9">DSM 16695</strain>
    </source>
</reference>
<dbReference type="PRINTS" id="PR00038">
    <property type="entry name" value="HTHLUXR"/>
</dbReference>
<dbReference type="Gene3D" id="3.40.50.2300">
    <property type="match status" value="1"/>
</dbReference>
<accession>A0A7C9IIP2</accession>
<evidence type="ECO:0000259" key="6">
    <source>
        <dbReference type="PROSITE" id="PS50043"/>
    </source>
</evidence>
<dbReference type="InterPro" id="IPR011006">
    <property type="entry name" value="CheY-like_superfamily"/>
</dbReference>
<dbReference type="OrthoDB" id="9780312at2"/>
<dbReference type="InterPro" id="IPR001789">
    <property type="entry name" value="Sig_transdc_resp-reg_receiver"/>
</dbReference>
<dbReference type="PANTHER" id="PTHR43214:SF41">
    <property type="entry name" value="NITRATE_NITRITE RESPONSE REGULATOR PROTEIN NARP"/>
    <property type="match status" value="1"/>
</dbReference>
<evidence type="ECO:0000256" key="2">
    <source>
        <dbReference type="ARBA" id="ARBA00023015"/>
    </source>
</evidence>
<gene>
    <name evidence="8" type="ORF">GTA51_00340</name>
</gene>
<organism evidence="8 9">
    <name type="scientific">Solidesulfovibrio aerotolerans</name>
    <dbReference type="NCBI Taxonomy" id="295255"/>
    <lineage>
        <taxon>Bacteria</taxon>
        <taxon>Pseudomonadati</taxon>
        <taxon>Thermodesulfobacteriota</taxon>
        <taxon>Desulfovibrionia</taxon>
        <taxon>Desulfovibrionales</taxon>
        <taxon>Desulfovibrionaceae</taxon>
        <taxon>Solidesulfovibrio</taxon>
    </lineage>
</organism>
<dbReference type="EMBL" id="WVUD01000001">
    <property type="protein sequence ID" value="MYL81585.1"/>
    <property type="molecule type" value="Genomic_DNA"/>
</dbReference>
<dbReference type="RefSeq" id="WP_160957739.1">
    <property type="nucleotide sequence ID" value="NZ_WVUD01000001.1"/>
</dbReference>
<evidence type="ECO:0000256" key="4">
    <source>
        <dbReference type="ARBA" id="ARBA00023163"/>
    </source>
</evidence>
<keyword evidence="1 5" id="KW-0597">Phosphoprotein</keyword>
<comment type="caution">
    <text evidence="8">The sequence shown here is derived from an EMBL/GenBank/DDBJ whole genome shotgun (WGS) entry which is preliminary data.</text>
</comment>
<dbReference type="GO" id="GO:0003677">
    <property type="term" value="F:DNA binding"/>
    <property type="evidence" value="ECO:0007669"/>
    <property type="project" value="UniProtKB-KW"/>
</dbReference>
<dbReference type="CDD" id="cd06170">
    <property type="entry name" value="LuxR_C_like"/>
    <property type="match status" value="1"/>
</dbReference>
<protein>
    <submittedName>
        <fullName evidence="8">Response regulator</fullName>
    </submittedName>
</protein>
<dbReference type="PANTHER" id="PTHR43214">
    <property type="entry name" value="TWO-COMPONENT RESPONSE REGULATOR"/>
    <property type="match status" value="1"/>
</dbReference>
<keyword evidence="3" id="KW-0238">DNA-binding</keyword>
<dbReference type="InterPro" id="IPR016032">
    <property type="entry name" value="Sig_transdc_resp-reg_C-effctor"/>
</dbReference>
<evidence type="ECO:0000256" key="5">
    <source>
        <dbReference type="PROSITE-ProRule" id="PRU00169"/>
    </source>
</evidence>
<evidence type="ECO:0000256" key="3">
    <source>
        <dbReference type="ARBA" id="ARBA00023125"/>
    </source>
</evidence>
<dbReference type="SUPFAM" id="SSF46894">
    <property type="entry name" value="C-terminal effector domain of the bipartite response regulators"/>
    <property type="match status" value="1"/>
</dbReference>
<dbReference type="PROSITE" id="PS50043">
    <property type="entry name" value="HTH_LUXR_2"/>
    <property type="match status" value="1"/>
</dbReference>
<dbReference type="InterPro" id="IPR000792">
    <property type="entry name" value="Tscrpt_reg_LuxR_C"/>
</dbReference>
<evidence type="ECO:0000256" key="1">
    <source>
        <dbReference type="ARBA" id="ARBA00022553"/>
    </source>
</evidence>
<proteinExistence type="predicted"/>
<dbReference type="GO" id="GO:0000160">
    <property type="term" value="P:phosphorelay signal transduction system"/>
    <property type="evidence" value="ECO:0007669"/>
    <property type="project" value="InterPro"/>
</dbReference>
<dbReference type="Pfam" id="PF00196">
    <property type="entry name" value="GerE"/>
    <property type="match status" value="1"/>
</dbReference>
<dbReference type="InterPro" id="IPR058245">
    <property type="entry name" value="NreC/VraR/RcsB-like_REC"/>
</dbReference>
<dbReference type="Pfam" id="PF00072">
    <property type="entry name" value="Response_reg"/>
    <property type="match status" value="1"/>
</dbReference>
<evidence type="ECO:0000313" key="8">
    <source>
        <dbReference type="EMBL" id="MYL81585.1"/>
    </source>
</evidence>
<evidence type="ECO:0000259" key="7">
    <source>
        <dbReference type="PROSITE" id="PS50110"/>
    </source>
</evidence>
<keyword evidence="4" id="KW-0804">Transcription</keyword>
<feature type="domain" description="Response regulatory" evidence="7">
    <location>
        <begin position="7"/>
        <end position="123"/>
    </location>
</feature>
<dbReference type="SMART" id="SM00448">
    <property type="entry name" value="REC"/>
    <property type="match status" value="1"/>
</dbReference>